<keyword evidence="2" id="KW-1185">Reference proteome</keyword>
<evidence type="ECO:0000313" key="2">
    <source>
        <dbReference type="Proteomes" id="UP001589920"/>
    </source>
</evidence>
<evidence type="ECO:0008006" key="3">
    <source>
        <dbReference type="Google" id="ProtNLM"/>
    </source>
</evidence>
<dbReference type="EMBL" id="JBHMQU010000093">
    <property type="protein sequence ID" value="MFC0813533.1"/>
    <property type="molecule type" value="Genomic_DNA"/>
</dbReference>
<dbReference type="Proteomes" id="UP001589920">
    <property type="component" value="Unassembled WGS sequence"/>
</dbReference>
<sequence>SQDVERVLNIFVRLNSGGTTLSYSNLLLSIATAQWKKLDARAEINGLVAALNSTGRRFAFSQDWVLKAGLMLADIKSVGFKVENFTSANMETLERGWPAIDRALRQTVALVDSFGLSAQTLRADSALLPIAYYLHHRKAPDNYVTHSSFDSDRETIRFWLVRSLLKSSGIWGSGLDVLLTALRDQIKRHGGAAFPIKQLNAEMDRRGKSLKFEAAEIDDLLRLPYNDRGILPLLSLLFPFVDLRHEMHIDHVFPISRFTRSKLTKAGFDDDNAAALIERANTLPNLQLLEGAANKEKLAVLPAVWLAKHMASKSKRADYCDRHLLGAVPDDLSGFDEWFNARREMMEAQLLKLLGK</sequence>
<protein>
    <recommendedName>
        <fullName evidence="3">DUF1524 domain-containing protein</fullName>
    </recommendedName>
</protein>
<organism evidence="1 2">
    <name type="scientific">Paracoccus panacisoli</name>
    <dbReference type="NCBI Taxonomy" id="1510163"/>
    <lineage>
        <taxon>Bacteria</taxon>
        <taxon>Pseudomonadati</taxon>
        <taxon>Pseudomonadota</taxon>
        <taxon>Alphaproteobacteria</taxon>
        <taxon>Rhodobacterales</taxon>
        <taxon>Paracoccaceae</taxon>
        <taxon>Paracoccus</taxon>
    </lineage>
</organism>
<evidence type="ECO:0000313" key="1">
    <source>
        <dbReference type="EMBL" id="MFC0813533.1"/>
    </source>
</evidence>
<feature type="non-terminal residue" evidence="1">
    <location>
        <position position="1"/>
    </location>
</feature>
<gene>
    <name evidence="1" type="ORF">ACFHYO_15645</name>
</gene>
<name>A0ABV6T8D8_9RHOB</name>
<comment type="caution">
    <text evidence="1">The sequence shown here is derived from an EMBL/GenBank/DDBJ whole genome shotgun (WGS) entry which is preliminary data.</text>
</comment>
<accession>A0ABV6T8D8</accession>
<proteinExistence type="predicted"/>
<reference evidence="1 2" key="1">
    <citation type="submission" date="2024-09" db="EMBL/GenBank/DDBJ databases">
        <authorList>
            <person name="Sun Q."/>
            <person name="Mori K."/>
        </authorList>
    </citation>
    <scope>NUCLEOTIDE SEQUENCE [LARGE SCALE GENOMIC DNA]</scope>
    <source>
        <strain evidence="1 2">KCTC 42086</strain>
    </source>
</reference>
<dbReference type="PANTHER" id="PTHR37292">
    <property type="entry name" value="VNG6097C"/>
    <property type="match status" value="1"/>
</dbReference>
<dbReference type="PANTHER" id="PTHR37292:SF2">
    <property type="entry name" value="DUF262 DOMAIN-CONTAINING PROTEIN"/>
    <property type="match status" value="1"/>
</dbReference>